<accession>A0A9P0C366</accession>
<feature type="signal peptide" evidence="2">
    <location>
        <begin position="1"/>
        <end position="21"/>
    </location>
</feature>
<dbReference type="AlphaFoldDB" id="A0A9P0C366"/>
<evidence type="ECO:0000313" key="4">
    <source>
        <dbReference type="Proteomes" id="UP001154114"/>
    </source>
</evidence>
<dbReference type="Proteomes" id="UP001154114">
    <property type="component" value="Chromosome 4"/>
</dbReference>
<protein>
    <submittedName>
        <fullName evidence="3">Uncharacterized protein</fullName>
    </submittedName>
</protein>
<feature type="region of interest" description="Disordered" evidence="1">
    <location>
        <begin position="78"/>
        <end position="129"/>
    </location>
</feature>
<keyword evidence="2" id="KW-0732">Signal</keyword>
<evidence type="ECO:0000313" key="3">
    <source>
        <dbReference type="EMBL" id="CAH0603323.1"/>
    </source>
</evidence>
<proteinExistence type="predicted"/>
<evidence type="ECO:0000256" key="1">
    <source>
        <dbReference type="SAM" id="MobiDB-lite"/>
    </source>
</evidence>
<feature type="chain" id="PRO_5040435675" evidence="2">
    <location>
        <begin position="22"/>
        <end position="330"/>
    </location>
</feature>
<keyword evidence="4" id="KW-1185">Reference proteome</keyword>
<organism evidence="3 4">
    <name type="scientific">Chrysodeixis includens</name>
    <name type="common">Soybean looper</name>
    <name type="synonym">Pseudoplusia includens</name>
    <dbReference type="NCBI Taxonomy" id="689277"/>
    <lineage>
        <taxon>Eukaryota</taxon>
        <taxon>Metazoa</taxon>
        <taxon>Ecdysozoa</taxon>
        <taxon>Arthropoda</taxon>
        <taxon>Hexapoda</taxon>
        <taxon>Insecta</taxon>
        <taxon>Pterygota</taxon>
        <taxon>Neoptera</taxon>
        <taxon>Endopterygota</taxon>
        <taxon>Lepidoptera</taxon>
        <taxon>Glossata</taxon>
        <taxon>Ditrysia</taxon>
        <taxon>Noctuoidea</taxon>
        <taxon>Noctuidae</taxon>
        <taxon>Plusiinae</taxon>
        <taxon>Chrysodeixis</taxon>
    </lineage>
</organism>
<reference evidence="3" key="1">
    <citation type="submission" date="2021-12" db="EMBL/GenBank/DDBJ databases">
        <authorList>
            <person name="King R."/>
        </authorList>
    </citation>
    <scope>NUCLEOTIDE SEQUENCE</scope>
</reference>
<dbReference type="EMBL" id="LR824007">
    <property type="protein sequence ID" value="CAH0603323.1"/>
    <property type="molecule type" value="Genomic_DNA"/>
</dbReference>
<name>A0A9P0C366_CHRIL</name>
<gene>
    <name evidence="3" type="ORF">CINC_LOCUS10615</name>
</gene>
<evidence type="ECO:0000256" key="2">
    <source>
        <dbReference type="SAM" id="SignalP"/>
    </source>
</evidence>
<sequence length="330" mass="38911">MTSNLYITCFIMVILLHYVHNTSLSKYRNPNDYLSPADRSFLQQIPDDMFESLLVERPDMKEVLMPIRQSRLRHPVLEPAPIPPTFHDLYPDADEDDEKPPPEAELVPQPEPEHGHHNSTTQTTTRLLPFLVRNANPKPQRRGLDGPYKASCFICNRWDTEIPKAHPYCYTAFESDDWRHRTMARYYRARCYYNKQIGNEVSYFTWKGYTYRNQRGLKRWYYGPFDGACFKRFLDLGIVYTSRGCRAYWPYYQKNFLNHRFQRLELLLWKRPDGCLSSPAASLTPFSRGISLFTRFHVCICRGKYCNSASLTTPNTTAVFTLLLIYIYFI</sequence>
<dbReference type="OrthoDB" id="7486254at2759"/>